<dbReference type="PANTHER" id="PTHR43792:SF1">
    <property type="entry name" value="N-ACETYLTRANSFERASE DOMAIN-CONTAINING PROTEIN"/>
    <property type="match status" value="1"/>
</dbReference>
<dbReference type="KEGG" id="vfm:VFMJ11_1404"/>
<accession>B5FE58</accession>
<dbReference type="AlphaFoldDB" id="B5FE58"/>
<dbReference type="PANTHER" id="PTHR43792">
    <property type="entry name" value="GNAT FAMILY, PUTATIVE (AFU_ORTHOLOGUE AFUA_3G00765)-RELATED-RELATED"/>
    <property type="match status" value="1"/>
</dbReference>
<dbReference type="InterPro" id="IPR051531">
    <property type="entry name" value="N-acetyltransferase"/>
</dbReference>
<dbReference type="HOGENOM" id="CLU_128690_0_0_6"/>
<name>B5FE58_ALIFM</name>
<dbReference type="EMBL" id="CP001139">
    <property type="protein sequence ID" value="ACH67168.1"/>
    <property type="molecule type" value="Genomic_DNA"/>
</dbReference>
<dbReference type="Proteomes" id="UP000001857">
    <property type="component" value="Chromosome I"/>
</dbReference>
<dbReference type="SUPFAM" id="SSF55729">
    <property type="entry name" value="Acyl-CoA N-acyltransferases (Nat)"/>
    <property type="match status" value="1"/>
</dbReference>
<reference evidence="3" key="1">
    <citation type="submission" date="2008-08" db="EMBL/GenBank/DDBJ databases">
        <title>Complete sequence of Vibrio fischeri strain MJ11.</title>
        <authorList>
            <person name="Mandel M.J."/>
            <person name="Stabb E.V."/>
            <person name="Ruby E.G."/>
            <person name="Ferriera S."/>
            <person name="Johnson J."/>
            <person name="Kravitz S."/>
            <person name="Beeson K."/>
            <person name="Sutton G."/>
            <person name="Rogers Y.-H."/>
            <person name="Friedman R."/>
            <person name="Frazier M."/>
            <person name="Venter J.C."/>
        </authorList>
    </citation>
    <scope>NUCLEOTIDE SEQUENCE [LARGE SCALE GENOMIC DNA]</scope>
    <source>
        <strain evidence="3">MJ11</strain>
    </source>
</reference>
<dbReference type="GO" id="GO:0016747">
    <property type="term" value="F:acyltransferase activity, transferring groups other than amino-acyl groups"/>
    <property type="evidence" value="ECO:0007669"/>
    <property type="project" value="InterPro"/>
</dbReference>
<evidence type="ECO:0000313" key="3">
    <source>
        <dbReference type="Proteomes" id="UP000001857"/>
    </source>
</evidence>
<dbReference type="Pfam" id="PF13302">
    <property type="entry name" value="Acetyltransf_3"/>
    <property type="match status" value="1"/>
</dbReference>
<gene>
    <name evidence="2" type="ordered locus">VFMJ11_1404</name>
</gene>
<dbReference type="PROSITE" id="PS51186">
    <property type="entry name" value="GNAT"/>
    <property type="match status" value="1"/>
</dbReference>
<dbReference type="Gene3D" id="3.40.630.30">
    <property type="match status" value="1"/>
</dbReference>
<dbReference type="InterPro" id="IPR000182">
    <property type="entry name" value="GNAT_dom"/>
</dbReference>
<reference evidence="2 3" key="2">
    <citation type="journal article" date="2009" name="Nature">
        <title>A single regulatory gene is sufficient to alter bacterial host range.</title>
        <authorList>
            <person name="Mandel M.J."/>
            <person name="Wollenberg M.S."/>
            <person name="Stabb E.V."/>
            <person name="Visick K.L."/>
            <person name="Ruby E.G."/>
        </authorList>
    </citation>
    <scope>NUCLEOTIDE SEQUENCE [LARGE SCALE GENOMIC DNA]</scope>
    <source>
        <strain evidence="2 3">MJ11</strain>
    </source>
</reference>
<proteinExistence type="predicted"/>
<dbReference type="CDD" id="cd04301">
    <property type="entry name" value="NAT_SF"/>
    <property type="match status" value="1"/>
</dbReference>
<dbReference type="RefSeq" id="WP_012534243.1">
    <property type="nucleotide sequence ID" value="NC_011184.1"/>
</dbReference>
<sequence length="180" mass="20627">MHHQDQLAELNYKTSRLIIEHIDSVIVTEQASQVVLNKIVVLLTPQVTQGLPPYFHDIDTLKEAEIWLKKMSNESQLFTVSAKNTNDIIGFLFLSGSDNEEVHLGYLLGDEYWHKGYGSELLSGLLDYLHQHPFIERLVGGVDKDNIASAKLLEKVGFTDKEEKHPMVVFYEYIFNHTKN</sequence>
<feature type="domain" description="N-acetyltransferase" evidence="1">
    <location>
        <begin position="38"/>
        <end position="178"/>
    </location>
</feature>
<organism evidence="2 3">
    <name type="scientific">Aliivibrio fischeri (strain MJ11)</name>
    <name type="common">Vibrio fischeri</name>
    <dbReference type="NCBI Taxonomy" id="388396"/>
    <lineage>
        <taxon>Bacteria</taxon>
        <taxon>Pseudomonadati</taxon>
        <taxon>Pseudomonadota</taxon>
        <taxon>Gammaproteobacteria</taxon>
        <taxon>Vibrionales</taxon>
        <taxon>Vibrionaceae</taxon>
        <taxon>Aliivibrio</taxon>
    </lineage>
</organism>
<protein>
    <submittedName>
        <fullName evidence="2">Ferrichrome-binding protein</fullName>
    </submittedName>
</protein>
<evidence type="ECO:0000313" key="2">
    <source>
        <dbReference type="EMBL" id="ACH67168.1"/>
    </source>
</evidence>
<evidence type="ECO:0000259" key="1">
    <source>
        <dbReference type="PROSITE" id="PS51186"/>
    </source>
</evidence>
<dbReference type="InterPro" id="IPR016181">
    <property type="entry name" value="Acyl_CoA_acyltransferase"/>
</dbReference>